<dbReference type="Gene3D" id="1.10.10.60">
    <property type="entry name" value="Homeodomain-like"/>
    <property type="match status" value="1"/>
</dbReference>
<dbReference type="RefSeq" id="WP_075397226.1">
    <property type="nucleotide sequence ID" value="NZ_MSDU01000005.1"/>
</dbReference>
<evidence type="ECO:0000313" key="2">
    <source>
        <dbReference type="Proteomes" id="UP000185568"/>
    </source>
</evidence>
<gene>
    <name evidence="1" type="ORF">BTO30_02920</name>
</gene>
<name>A0A1Q8Q8U4_9BACI</name>
<keyword evidence="2" id="KW-1185">Reference proteome</keyword>
<reference evidence="1 2" key="1">
    <citation type="submission" date="2016-12" db="EMBL/GenBank/DDBJ databases">
        <title>Domibacillus antri genome sequencing.</title>
        <authorList>
            <person name="Verma A."/>
            <person name="Krishnamurthi S."/>
        </authorList>
    </citation>
    <scope>NUCLEOTIDE SEQUENCE [LARGE SCALE GENOMIC DNA]</scope>
    <source>
        <strain evidence="1 2">XD80</strain>
    </source>
</reference>
<organism evidence="1 2">
    <name type="scientific">Domibacillus antri</name>
    <dbReference type="NCBI Taxonomy" id="1714264"/>
    <lineage>
        <taxon>Bacteria</taxon>
        <taxon>Bacillati</taxon>
        <taxon>Bacillota</taxon>
        <taxon>Bacilli</taxon>
        <taxon>Bacillales</taxon>
        <taxon>Bacillaceae</taxon>
        <taxon>Domibacillus</taxon>
    </lineage>
</organism>
<dbReference type="Pfam" id="PF13384">
    <property type="entry name" value="HTH_23"/>
    <property type="match status" value="1"/>
</dbReference>
<dbReference type="Proteomes" id="UP000185568">
    <property type="component" value="Unassembled WGS sequence"/>
</dbReference>
<dbReference type="EMBL" id="MSDU01000005">
    <property type="protein sequence ID" value="OLN23705.1"/>
    <property type="molecule type" value="Genomic_DNA"/>
</dbReference>
<evidence type="ECO:0000313" key="1">
    <source>
        <dbReference type="EMBL" id="OLN23705.1"/>
    </source>
</evidence>
<comment type="caution">
    <text evidence="1">The sequence shown here is derived from an EMBL/GenBank/DDBJ whole genome shotgun (WGS) entry which is preliminary data.</text>
</comment>
<accession>A0A1Q8Q8U4</accession>
<dbReference type="AlphaFoldDB" id="A0A1Q8Q8U4"/>
<sequence>MKDYDYTPEIVRMLEEGKTTEEIAKILKRSRRTIEDRLRKEGYGKDGECWYKRSDDVQERQQIQGGVRRTKKTDKIGAWISTLRAMARNKKNLNVEVSSDITDYYLEKIKEKYNIDDDEIVQLGIYELYKNHVK</sequence>
<protein>
    <submittedName>
        <fullName evidence="1">Uncharacterized protein</fullName>
    </submittedName>
</protein>
<proteinExistence type="predicted"/>